<comment type="caution">
    <text evidence="9">The sequence shown here is derived from an EMBL/GenBank/DDBJ whole genome shotgun (WGS) entry which is preliminary data.</text>
</comment>
<comment type="similarity">
    <text evidence="2 8">Belongs to the CorA metal ion transporter (MIT) (TC 1.A.35) family.</text>
</comment>
<evidence type="ECO:0000256" key="4">
    <source>
        <dbReference type="ARBA" id="ARBA00022475"/>
    </source>
</evidence>
<keyword evidence="6 8" id="KW-1133">Transmembrane helix</keyword>
<dbReference type="SUPFAM" id="SSF143865">
    <property type="entry name" value="CorA soluble domain-like"/>
    <property type="match status" value="1"/>
</dbReference>
<dbReference type="EMBL" id="WPIK01000009">
    <property type="protein sequence ID" value="MVN22137.1"/>
    <property type="molecule type" value="Genomic_DNA"/>
</dbReference>
<evidence type="ECO:0000256" key="1">
    <source>
        <dbReference type="ARBA" id="ARBA00004651"/>
    </source>
</evidence>
<dbReference type="CDD" id="cd12828">
    <property type="entry name" value="TmCorA-like_1"/>
    <property type="match status" value="1"/>
</dbReference>
<evidence type="ECO:0000256" key="6">
    <source>
        <dbReference type="ARBA" id="ARBA00022989"/>
    </source>
</evidence>
<evidence type="ECO:0000256" key="3">
    <source>
        <dbReference type="ARBA" id="ARBA00022448"/>
    </source>
</evidence>
<keyword evidence="3 8" id="KW-0813">Transport</keyword>
<dbReference type="NCBIfam" id="TIGR00383">
    <property type="entry name" value="corA"/>
    <property type="match status" value="1"/>
</dbReference>
<dbReference type="GO" id="GO:0005886">
    <property type="term" value="C:plasma membrane"/>
    <property type="evidence" value="ECO:0007669"/>
    <property type="project" value="UniProtKB-SubCell"/>
</dbReference>
<dbReference type="Gene3D" id="1.20.58.340">
    <property type="entry name" value="Magnesium transport protein CorA, transmembrane region"/>
    <property type="match status" value="2"/>
</dbReference>
<feature type="transmembrane region" description="Helical" evidence="8">
    <location>
        <begin position="347"/>
        <end position="367"/>
    </location>
</feature>
<comment type="function">
    <text evidence="8">Mediates influx of magnesium ions.</text>
</comment>
<accession>A0A7K1SY11</accession>
<dbReference type="GO" id="GO:0000287">
    <property type="term" value="F:magnesium ion binding"/>
    <property type="evidence" value="ECO:0007669"/>
    <property type="project" value="TreeGrafter"/>
</dbReference>
<organism evidence="9 10">
    <name type="scientific">Mucilaginibacter arboris</name>
    <dbReference type="NCBI Taxonomy" id="2682090"/>
    <lineage>
        <taxon>Bacteria</taxon>
        <taxon>Pseudomonadati</taxon>
        <taxon>Bacteroidota</taxon>
        <taxon>Sphingobacteriia</taxon>
        <taxon>Sphingobacteriales</taxon>
        <taxon>Sphingobacteriaceae</taxon>
        <taxon>Mucilaginibacter</taxon>
    </lineage>
</organism>
<comment type="subcellular location">
    <subcellularLocation>
        <location evidence="1">Cell membrane</location>
        <topology evidence="1">Multi-pass membrane protein</topology>
    </subcellularLocation>
    <subcellularLocation>
        <location evidence="8">Membrane</location>
        <topology evidence="8">Multi-pass membrane protein</topology>
    </subcellularLocation>
</comment>
<dbReference type="GO" id="GO:0015095">
    <property type="term" value="F:magnesium ion transmembrane transporter activity"/>
    <property type="evidence" value="ECO:0007669"/>
    <property type="project" value="UniProtKB-UniRule"/>
</dbReference>
<protein>
    <recommendedName>
        <fullName evidence="8">Magnesium transport protein CorA</fullName>
    </recommendedName>
</protein>
<dbReference type="Gene3D" id="3.30.460.20">
    <property type="entry name" value="CorA soluble domain-like"/>
    <property type="match status" value="1"/>
</dbReference>
<dbReference type="RefSeq" id="WP_157567093.1">
    <property type="nucleotide sequence ID" value="NZ_WPIK01000009.1"/>
</dbReference>
<keyword evidence="4 8" id="KW-1003">Cell membrane</keyword>
<dbReference type="InterPro" id="IPR002523">
    <property type="entry name" value="MgTranspt_CorA/ZnTranspt_ZntB"/>
</dbReference>
<dbReference type="AlphaFoldDB" id="A0A7K1SY11"/>
<evidence type="ECO:0000256" key="2">
    <source>
        <dbReference type="ARBA" id="ARBA00009765"/>
    </source>
</evidence>
<dbReference type="PANTHER" id="PTHR46494:SF1">
    <property type="entry name" value="CORA FAMILY METAL ION TRANSPORTER (EUROFUNG)"/>
    <property type="match status" value="1"/>
</dbReference>
<dbReference type="GO" id="GO:0050897">
    <property type="term" value="F:cobalt ion binding"/>
    <property type="evidence" value="ECO:0007669"/>
    <property type="project" value="TreeGrafter"/>
</dbReference>
<dbReference type="InterPro" id="IPR004488">
    <property type="entry name" value="Mg/Co-transport_prot_CorA"/>
</dbReference>
<dbReference type="Pfam" id="PF01544">
    <property type="entry name" value="CorA"/>
    <property type="match status" value="1"/>
</dbReference>
<keyword evidence="7 8" id="KW-0472">Membrane</keyword>
<dbReference type="InterPro" id="IPR045863">
    <property type="entry name" value="CorA_TM1_TM2"/>
</dbReference>
<dbReference type="PANTHER" id="PTHR46494">
    <property type="entry name" value="CORA FAMILY METAL ION TRANSPORTER (EUROFUNG)"/>
    <property type="match status" value="1"/>
</dbReference>
<gene>
    <name evidence="8 9" type="primary">corA</name>
    <name evidence="9" type="ORF">GO621_11405</name>
</gene>
<dbReference type="GO" id="GO:0015087">
    <property type="term" value="F:cobalt ion transmembrane transporter activity"/>
    <property type="evidence" value="ECO:0007669"/>
    <property type="project" value="UniProtKB-UniRule"/>
</dbReference>
<dbReference type="FunFam" id="1.20.58.340:FF:000012">
    <property type="entry name" value="Magnesium transport protein CorA"/>
    <property type="match status" value="1"/>
</dbReference>
<feature type="transmembrane region" description="Helical" evidence="8">
    <location>
        <begin position="302"/>
        <end position="327"/>
    </location>
</feature>
<keyword evidence="8" id="KW-0460">Magnesium</keyword>
<evidence type="ECO:0000313" key="10">
    <source>
        <dbReference type="Proteomes" id="UP000462014"/>
    </source>
</evidence>
<evidence type="ECO:0000256" key="8">
    <source>
        <dbReference type="RuleBase" id="RU362010"/>
    </source>
</evidence>
<keyword evidence="10" id="KW-1185">Reference proteome</keyword>
<dbReference type="SUPFAM" id="SSF144083">
    <property type="entry name" value="Magnesium transport protein CorA, transmembrane region"/>
    <property type="match status" value="1"/>
</dbReference>
<keyword evidence="8" id="KW-0406">Ion transport</keyword>
<keyword evidence="5 8" id="KW-0812">Transmembrane</keyword>
<dbReference type="Proteomes" id="UP000462014">
    <property type="component" value="Unassembled WGS sequence"/>
</dbReference>
<sequence>MAKKNKRFRVKASSHDAVVGEMPGSVTISKDALKPIIEIYSYNQAEVKEDKGTNISVVLDQMKACDQHTHWILIKGLGDQDLIEAIGSKLEINSLVLEDIVHTRQRPKFDEYDKYVFMTSRLLHYHKEEAIEDYQLSILVKENIVISFQETHEEYFEGVKKRLAAGKGFIRTAGPGYLAYALTDTVIDRYFDLLNKVGDSLDLLEDRLYQNPDRSIMYESQQLKRGMILLRRAVWPERDKINDMIRTESPLLTQTDKLYLRDAYDHCIQVIDLIESYKEVTASILDMYLSIISNRMNEIMKVLTIISSIFIPLTFIAGIYGMNFARLDPVTNKVMPDNLPELYQPHGYIYTLIVMLIIAVIQFVFFWRKGWFNKM</sequence>
<evidence type="ECO:0000256" key="5">
    <source>
        <dbReference type="ARBA" id="ARBA00022692"/>
    </source>
</evidence>
<evidence type="ECO:0000313" key="9">
    <source>
        <dbReference type="EMBL" id="MVN22137.1"/>
    </source>
</evidence>
<evidence type="ECO:0000256" key="7">
    <source>
        <dbReference type="ARBA" id="ARBA00023136"/>
    </source>
</evidence>
<reference evidence="9 10" key="1">
    <citation type="submission" date="2019-12" db="EMBL/GenBank/DDBJ databases">
        <title>Mucilaginibacter sp. HMF7410 genome sequencing and assembly.</title>
        <authorList>
            <person name="Kang H."/>
            <person name="Cha I."/>
            <person name="Kim H."/>
            <person name="Joh K."/>
        </authorList>
    </citation>
    <scope>NUCLEOTIDE SEQUENCE [LARGE SCALE GENOMIC DNA]</scope>
    <source>
        <strain evidence="9 10">HMF7410</strain>
    </source>
</reference>
<proteinExistence type="inferred from homology"/>
<name>A0A7K1SY11_9SPHI</name>
<dbReference type="InterPro" id="IPR045861">
    <property type="entry name" value="CorA_cytoplasmic_dom"/>
</dbReference>